<keyword evidence="7 11" id="KW-0862">Zinc</keyword>
<feature type="transmembrane region" description="Helical" evidence="11">
    <location>
        <begin position="151"/>
        <end position="177"/>
    </location>
</feature>
<feature type="region of interest" description="Disordered" evidence="12">
    <location>
        <begin position="76"/>
        <end position="98"/>
    </location>
</feature>
<evidence type="ECO:0000313" key="15">
    <source>
        <dbReference type="Proteomes" id="UP001442364"/>
    </source>
</evidence>
<dbReference type="PANTHER" id="PTHR42837">
    <property type="entry name" value="REGULATOR OF SIGMA-E PROTEASE RSEP"/>
    <property type="match status" value="1"/>
</dbReference>
<dbReference type="EC" id="3.4.24.-" evidence="11"/>
<name>A0ABV1BVF7_9FIRM</name>
<dbReference type="CDD" id="cd06163">
    <property type="entry name" value="S2P-M50_PDZ_RseP-like"/>
    <property type="match status" value="2"/>
</dbReference>
<organism evidence="14 15">
    <name type="scientific">[Lactobacillus] rogosae</name>
    <dbReference type="NCBI Taxonomy" id="706562"/>
    <lineage>
        <taxon>Bacteria</taxon>
        <taxon>Bacillati</taxon>
        <taxon>Bacillota</taxon>
        <taxon>Clostridia</taxon>
        <taxon>Lachnospirales</taxon>
        <taxon>Lachnospiraceae</taxon>
        <taxon>Lachnospira</taxon>
    </lineage>
</organism>
<feature type="domain" description="PDZ" evidence="13">
    <location>
        <begin position="249"/>
        <end position="302"/>
    </location>
</feature>
<comment type="similarity">
    <text evidence="3 11">Belongs to the peptidase M50B family.</text>
</comment>
<comment type="cofactor">
    <cofactor evidence="1 11">
        <name>Zn(2+)</name>
        <dbReference type="ChEBI" id="CHEBI:29105"/>
    </cofactor>
</comment>
<evidence type="ECO:0000256" key="1">
    <source>
        <dbReference type="ARBA" id="ARBA00001947"/>
    </source>
</evidence>
<keyword evidence="15" id="KW-1185">Reference proteome</keyword>
<gene>
    <name evidence="14" type="primary">rseP</name>
    <name evidence="14" type="ORF">WMO14_00660</name>
</gene>
<dbReference type="NCBIfam" id="TIGR00054">
    <property type="entry name" value="RIP metalloprotease RseP"/>
    <property type="match status" value="1"/>
</dbReference>
<keyword evidence="4" id="KW-0645">Protease</keyword>
<dbReference type="Proteomes" id="UP001442364">
    <property type="component" value="Unassembled WGS sequence"/>
</dbReference>
<evidence type="ECO:0000256" key="11">
    <source>
        <dbReference type="RuleBase" id="RU362031"/>
    </source>
</evidence>
<dbReference type="SUPFAM" id="SSF50156">
    <property type="entry name" value="PDZ domain-like"/>
    <property type="match status" value="2"/>
</dbReference>
<dbReference type="SMART" id="SM00228">
    <property type="entry name" value="PDZ"/>
    <property type="match status" value="2"/>
</dbReference>
<dbReference type="PANTHER" id="PTHR42837:SF2">
    <property type="entry name" value="MEMBRANE METALLOPROTEASE ARASP2, CHLOROPLASTIC-RELATED"/>
    <property type="match status" value="1"/>
</dbReference>
<evidence type="ECO:0000256" key="7">
    <source>
        <dbReference type="ARBA" id="ARBA00022833"/>
    </source>
</evidence>
<dbReference type="InterPro" id="IPR008915">
    <property type="entry name" value="Peptidase_M50"/>
</dbReference>
<dbReference type="GO" id="GO:0008237">
    <property type="term" value="F:metallopeptidase activity"/>
    <property type="evidence" value="ECO:0007669"/>
    <property type="project" value="UniProtKB-KW"/>
</dbReference>
<evidence type="ECO:0000256" key="10">
    <source>
        <dbReference type="ARBA" id="ARBA00023136"/>
    </source>
</evidence>
<dbReference type="PROSITE" id="PS50106">
    <property type="entry name" value="PDZ"/>
    <property type="match status" value="1"/>
</dbReference>
<dbReference type="InterPro" id="IPR041489">
    <property type="entry name" value="PDZ_6"/>
</dbReference>
<dbReference type="InterPro" id="IPR004387">
    <property type="entry name" value="Pept_M50_Zn"/>
</dbReference>
<comment type="caution">
    <text evidence="14">The sequence shown here is derived from an EMBL/GenBank/DDBJ whole genome shotgun (WGS) entry which is preliminary data.</text>
</comment>
<evidence type="ECO:0000256" key="4">
    <source>
        <dbReference type="ARBA" id="ARBA00022670"/>
    </source>
</evidence>
<dbReference type="CDD" id="cd23081">
    <property type="entry name" value="cpPDZ_EcRseP-like"/>
    <property type="match status" value="1"/>
</dbReference>
<comment type="subcellular location">
    <subcellularLocation>
        <location evidence="2">Membrane</location>
        <topology evidence="2">Multi-pass membrane protein</topology>
    </subcellularLocation>
</comment>
<evidence type="ECO:0000313" key="14">
    <source>
        <dbReference type="EMBL" id="MEQ2378396.1"/>
    </source>
</evidence>
<dbReference type="InterPro" id="IPR001478">
    <property type="entry name" value="PDZ"/>
</dbReference>
<evidence type="ECO:0000256" key="3">
    <source>
        <dbReference type="ARBA" id="ARBA00007931"/>
    </source>
</evidence>
<dbReference type="EMBL" id="JBBMER010000001">
    <property type="protein sequence ID" value="MEQ2378396.1"/>
    <property type="molecule type" value="Genomic_DNA"/>
</dbReference>
<evidence type="ECO:0000256" key="2">
    <source>
        <dbReference type="ARBA" id="ARBA00004141"/>
    </source>
</evidence>
<evidence type="ECO:0000256" key="12">
    <source>
        <dbReference type="SAM" id="MobiDB-lite"/>
    </source>
</evidence>
<keyword evidence="11" id="KW-0479">Metal-binding</keyword>
<keyword evidence="6 11" id="KW-0378">Hydrolase</keyword>
<evidence type="ECO:0000256" key="8">
    <source>
        <dbReference type="ARBA" id="ARBA00022989"/>
    </source>
</evidence>
<keyword evidence="10 11" id="KW-0472">Membrane</keyword>
<accession>A0ABV1BVF7</accession>
<dbReference type="Pfam" id="PF17820">
    <property type="entry name" value="PDZ_6"/>
    <property type="match status" value="2"/>
</dbReference>
<feature type="transmembrane region" description="Helical" evidence="11">
    <location>
        <begin position="412"/>
        <end position="431"/>
    </location>
</feature>
<dbReference type="Gene3D" id="2.30.42.10">
    <property type="match status" value="2"/>
</dbReference>
<evidence type="ECO:0000259" key="13">
    <source>
        <dbReference type="PROSITE" id="PS50106"/>
    </source>
</evidence>
<proteinExistence type="inferred from homology"/>
<sequence length="492" mass="53467">MNIILAILVLSIIIIIHEFGHFIVAKANGITVVEFSLGFGPKLIHFKKGETEYSLKLLPFGGACIMLGEDFLEADDDEQEDATEGNNTGKSGSELDNDFCNGKTAEDNGFGNASRYSSDNTSAGSYMSEKKKQEALEAGYDMSKSFANKSVWARIAVIAAGPIFNFILAFVCSVVIIGSIGYDPCMVDVVYDNSPAVSAGLQEGDKIIKVNNQKITFYRDYSFYRVYHADDTMNITYERDGQKYTTTLTPEYVKQQKYQMGVTLEQNGTIAGVSDGTPAQKAGIKKGDIITAVNGVAVDGSTKIIELVGQCNGESVDITINRDGNTMQLNVTPDSVENEYYYTGFASYGARQKVSPISVIGYAFKEVGYSVNTVVKSLGMMFTGQVGINDLSGPVGTVSAMSNIVEESKADGTFYVILNLLNLAGLISANLGVMNLLPIPALDGGRLVFLILEVLRGKPVKKEHEGMVHFVGMIFLFVLMIYVMFKDIRGLF</sequence>
<evidence type="ECO:0000256" key="9">
    <source>
        <dbReference type="ARBA" id="ARBA00023049"/>
    </source>
</evidence>
<keyword evidence="9 11" id="KW-0482">Metalloprotease</keyword>
<protein>
    <recommendedName>
        <fullName evidence="11">Zinc metalloprotease</fullName>
        <ecNumber evidence="11">3.4.24.-</ecNumber>
    </recommendedName>
</protein>
<reference evidence="14 15" key="1">
    <citation type="submission" date="2024-03" db="EMBL/GenBank/DDBJ databases">
        <title>Human intestinal bacterial collection.</title>
        <authorList>
            <person name="Pauvert C."/>
            <person name="Hitch T.C.A."/>
            <person name="Clavel T."/>
        </authorList>
    </citation>
    <scope>NUCLEOTIDE SEQUENCE [LARGE SCALE GENOMIC DNA]</scope>
    <source>
        <strain evidence="14 15">CLA-AA-H255</strain>
    </source>
</reference>
<evidence type="ECO:0000256" key="6">
    <source>
        <dbReference type="ARBA" id="ARBA00022801"/>
    </source>
</evidence>
<dbReference type="InterPro" id="IPR036034">
    <property type="entry name" value="PDZ_sf"/>
</dbReference>
<evidence type="ECO:0000256" key="5">
    <source>
        <dbReference type="ARBA" id="ARBA00022692"/>
    </source>
</evidence>
<keyword evidence="5 11" id="KW-0812">Transmembrane</keyword>
<feature type="transmembrane region" description="Helical" evidence="11">
    <location>
        <begin position="467"/>
        <end position="485"/>
    </location>
</feature>
<keyword evidence="8 11" id="KW-1133">Transmembrane helix</keyword>
<dbReference type="Pfam" id="PF02163">
    <property type="entry name" value="Peptidase_M50"/>
    <property type="match status" value="1"/>
</dbReference>